<protein>
    <submittedName>
        <fullName evidence="2">(northern house mosquito) hypothetical protein</fullName>
    </submittedName>
</protein>
<dbReference type="AlphaFoldDB" id="A0A8D8IHE0"/>
<reference evidence="2" key="1">
    <citation type="submission" date="2021-05" db="EMBL/GenBank/DDBJ databases">
        <authorList>
            <person name="Alioto T."/>
            <person name="Alioto T."/>
            <person name="Gomez Garrido J."/>
        </authorList>
    </citation>
    <scope>NUCLEOTIDE SEQUENCE</scope>
</reference>
<dbReference type="EMBL" id="HBUE01022661">
    <property type="protein sequence ID" value="CAG6453357.1"/>
    <property type="molecule type" value="Transcribed_RNA"/>
</dbReference>
<feature type="region of interest" description="Disordered" evidence="1">
    <location>
        <begin position="1"/>
        <end position="28"/>
    </location>
</feature>
<organism evidence="2">
    <name type="scientific">Culex pipiens</name>
    <name type="common">House mosquito</name>
    <dbReference type="NCBI Taxonomy" id="7175"/>
    <lineage>
        <taxon>Eukaryota</taxon>
        <taxon>Metazoa</taxon>
        <taxon>Ecdysozoa</taxon>
        <taxon>Arthropoda</taxon>
        <taxon>Hexapoda</taxon>
        <taxon>Insecta</taxon>
        <taxon>Pterygota</taxon>
        <taxon>Neoptera</taxon>
        <taxon>Endopterygota</taxon>
        <taxon>Diptera</taxon>
        <taxon>Nematocera</taxon>
        <taxon>Culicoidea</taxon>
        <taxon>Culicidae</taxon>
        <taxon>Culicinae</taxon>
        <taxon>Culicini</taxon>
        <taxon>Culex</taxon>
        <taxon>Culex</taxon>
    </lineage>
</organism>
<accession>A0A8D8IHE0</accession>
<dbReference type="EMBL" id="HBUE01146997">
    <property type="protein sequence ID" value="CAG6503433.1"/>
    <property type="molecule type" value="Transcribed_RNA"/>
</dbReference>
<name>A0A8D8IHE0_CULPI</name>
<proteinExistence type="predicted"/>
<feature type="compositionally biased region" description="Polar residues" evidence="1">
    <location>
        <begin position="1"/>
        <end position="10"/>
    </location>
</feature>
<evidence type="ECO:0000256" key="1">
    <source>
        <dbReference type="SAM" id="MobiDB-lite"/>
    </source>
</evidence>
<sequence length="114" mass="12491">MVQQSSLQIQRRQHHRHPSSGRLPDVRMGLTNPGSAVLYLYLCARGHPVAGTGQPDQLLPPKSDGKFELARVLEADSVPEGTPPGLYRSHRVRIFGLLRSASDLSDGEDGECLH</sequence>
<dbReference type="EMBL" id="HBUE01251921">
    <property type="protein sequence ID" value="CAG6554690.1"/>
    <property type="molecule type" value="Transcribed_RNA"/>
</dbReference>
<evidence type="ECO:0000313" key="2">
    <source>
        <dbReference type="EMBL" id="CAG6554690.1"/>
    </source>
</evidence>